<dbReference type="Pfam" id="PF16472">
    <property type="entry name" value="DUF5050"/>
    <property type="match status" value="1"/>
</dbReference>
<evidence type="ECO:0000256" key="1">
    <source>
        <dbReference type="SAM" id="SignalP"/>
    </source>
</evidence>
<feature type="chain" id="PRO_5021384225" evidence="1">
    <location>
        <begin position="41"/>
        <end position="1039"/>
    </location>
</feature>
<dbReference type="InterPro" id="IPR011042">
    <property type="entry name" value="6-blade_b-propeller_TolB-like"/>
</dbReference>
<gene>
    <name evidence="3" type="ORF">E4634_06735</name>
</gene>
<dbReference type="Gene3D" id="2.120.10.30">
    <property type="entry name" value="TolB, C-terminal domain"/>
    <property type="match status" value="1"/>
</dbReference>
<dbReference type="SUPFAM" id="SSF50939">
    <property type="entry name" value="Sialidases"/>
    <property type="match status" value="1"/>
</dbReference>
<dbReference type="InterPro" id="IPR032485">
    <property type="entry name" value="LRP1-like_beta_prop"/>
</dbReference>
<reference evidence="3 4" key="1">
    <citation type="submission" date="2019-04" db="EMBL/GenBank/DDBJ databases">
        <title>Taxonomy of novel Haliea sp. from mangrove soil of West Coast of India.</title>
        <authorList>
            <person name="Verma A."/>
            <person name="Kumar P."/>
            <person name="Krishnamurthi S."/>
        </authorList>
    </citation>
    <scope>NUCLEOTIDE SEQUENCE [LARGE SCALE GENOMIC DNA]</scope>
    <source>
        <strain evidence="3 4">SAOS-164</strain>
    </source>
</reference>
<dbReference type="AlphaFoldDB" id="A0A4Z0M5A6"/>
<name>A0A4Z0M5A6_9GAMM</name>
<comment type="caution">
    <text evidence="3">The sequence shown here is derived from an EMBL/GenBank/DDBJ whole genome shotgun (WGS) entry which is preliminary data.</text>
</comment>
<dbReference type="Proteomes" id="UP000298050">
    <property type="component" value="Unassembled WGS sequence"/>
</dbReference>
<protein>
    <submittedName>
        <fullName evidence="3">DUF5050 domain-containing protein</fullName>
    </submittedName>
</protein>
<accession>A0A4Z0M5A6</accession>
<dbReference type="InterPro" id="IPR036278">
    <property type="entry name" value="Sialidase_sf"/>
</dbReference>
<feature type="domain" description="Prolow-density lipoprotein receptor-related protein 1-like beta-propeller" evidence="2">
    <location>
        <begin position="116"/>
        <end position="330"/>
    </location>
</feature>
<keyword evidence="1" id="KW-0732">Signal</keyword>
<evidence type="ECO:0000259" key="2">
    <source>
        <dbReference type="Pfam" id="PF16472"/>
    </source>
</evidence>
<dbReference type="SUPFAM" id="SSF55486">
    <property type="entry name" value="Metalloproteases ('zincins'), catalytic domain"/>
    <property type="match status" value="1"/>
</dbReference>
<evidence type="ECO:0000313" key="3">
    <source>
        <dbReference type="EMBL" id="TGD74883.1"/>
    </source>
</evidence>
<proteinExistence type="predicted"/>
<feature type="signal peptide" evidence="1">
    <location>
        <begin position="1"/>
        <end position="40"/>
    </location>
</feature>
<dbReference type="EMBL" id="SRLE01000005">
    <property type="protein sequence ID" value="TGD74883.1"/>
    <property type="molecule type" value="Genomic_DNA"/>
</dbReference>
<dbReference type="SUPFAM" id="SSF63825">
    <property type="entry name" value="YWTD domain"/>
    <property type="match status" value="1"/>
</dbReference>
<dbReference type="OrthoDB" id="6242288at2"/>
<sequence length="1039" mass="112520">MPMKRNRPALLTTASAQLSANYLIGLWTLLVALLAPAASAANPEPEWIDWGKLIAGNDTDLFYAQTPEWDTNPCGVRPDLVVFGSVPRGGGEPDKDQVETGCGAVQPNAMVAGDTYLFYVLDPPTDSPQVYRMPLTGGASEWVSFASYNAIGKDDDWVYFFNDFTIQRVLQSDPTQQEFLATHVPVGPVNRIVTDDTYMYWTEGNGDIEGAVRAMAKTGGTIFTAASGPAVEGARDIAVTEDYVYWTELGGRLRRVLKSGGSIDTLFDGDEPVYSLAIDGDLLVFGRGGTGNDIWRMPVDGGTPTLMAFDQAYPYDMVLTDGYVYWANSRVQRLPDTAEADGVDYMIDRMEVTQAIQDGFHSVGMAADKLTYVRVYPRETIAATTANVRAQLHGTRDGVALPGSPLQPISGLLDPDIAGATRGDAQGTYVFALPPRWVDESVSLRAEINPVYNGTRRFELNYANNFFPVFGEQFVTLDHRGVCLATSPVAALDAGGSEVVYQLNTPDYFEQLERAEMLTPGILIVVPMNNVLYKGDGTAFNITVDDDRGELMSTLAAQLAFSDSPFVCGENLAIMTGLVSNEADTFDPDKNGSGFSFAGQGNSGLQSNWTKMLTGTDHEPFNQPRGAVTLAHEIGHVLGRPHTDCGGPAGPGPFPYPPCQLDDGAGEDNHWGFDGLTRTAIHPTDGLAADLLSYNYNRWPSDFTWTAMLDAMDAAGVAERTAARAVPELRTRGLLALNLRLEQGQVRAQPGFILDEDELTGRQNDILVTSLSLDTDADYLIEQLGVGDQILYTQPLAEDPIDDNPGDPAYVFETIMPFDTATVAYRLYDRERGVELWRRTVSAGKPLGFVLKPRAGEVVDGTLTVAWLAFDGDGDDVTANVQYSADGGTTWQAIALNASGPLLRVPTDNLPGTEPGTTSLVRVVLSDGTRSRTIYSKGFEVTRKVPLVHILGPESGSSFPADESILARAAVVDAEGELPGGGRLSWYLDGVYVDHGDWIVIESIPPGWHTLELFADDSDGRSLPATVRFEVERDLPPPM</sequence>
<evidence type="ECO:0000313" key="4">
    <source>
        <dbReference type="Proteomes" id="UP000298050"/>
    </source>
</evidence>
<organism evidence="3 4">
    <name type="scientific">Mangrovimicrobium sediminis</name>
    <dbReference type="NCBI Taxonomy" id="2562682"/>
    <lineage>
        <taxon>Bacteria</taxon>
        <taxon>Pseudomonadati</taxon>
        <taxon>Pseudomonadota</taxon>
        <taxon>Gammaproteobacteria</taxon>
        <taxon>Cellvibrionales</taxon>
        <taxon>Halieaceae</taxon>
        <taxon>Mangrovimicrobium</taxon>
    </lineage>
</organism>
<keyword evidence="4" id="KW-1185">Reference proteome</keyword>